<dbReference type="EMBL" id="LK032600">
    <property type="protein sequence ID" value="CDY44738.1"/>
    <property type="molecule type" value="Genomic_DNA"/>
</dbReference>
<accession>A0A078I6I8</accession>
<protein>
    <submittedName>
        <fullName evidence="1">BnaC09g22420D protein</fullName>
    </submittedName>
</protein>
<dbReference type="AlphaFoldDB" id="A0A078I6I8"/>
<evidence type="ECO:0000313" key="2">
    <source>
        <dbReference type="Proteomes" id="UP000028999"/>
    </source>
</evidence>
<dbReference type="Gramene" id="CDY44738">
    <property type="protein sequence ID" value="CDY44738"/>
    <property type="gene ID" value="GSBRNA2T00080718001"/>
</dbReference>
<sequence>MDEITEICGRLVVALFIGDRSVKSARERLYPCSPKSAKKNMEKAIERERVLLQHLCPSSSSHSFEALSLSVYT</sequence>
<dbReference type="Proteomes" id="UP000028999">
    <property type="component" value="Unassembled WGS sequence"/>
</dbReference>
<name>A0A078I6I8_BRANA</name>
<organism evidence="1 2">
    <name type="scientific">Brassica napus</name>
    <name type="common">Rape</name>
    <dbReference type="NCBI Taxonomy" id="3708"/>
    <lineage>
        <taxon>Eukaryota</taxon>
        <taxon>Viridiplantae</taxon>
        <taxon>Streptophyta</taxon>
        <taxon>Embryophyta</taxon>
        <taxon>Tracheophyta</taxon>
        <taxon>Spermatophyta</taxon>
        <taxon>Magnoliopsida</taxon>
        <taxon>eudicotyledons</taxon>
        <taxon>Gunneridae</taxon>
        <taxon>Pentapetalae</taxon>
        <taxon>rosids</taxon>
        <taxon>malvids</taxon>
        <taxon>Brassicales</taxon>
        <taxon>Brassicaceae</taxon>
        <taxon>Brassiceae</taxon>
        <taxon>Brassica</taxon>
    </lineage>
</organism>
<evidence type="ECO:0000313" key="1">
    <source>
        <dbReference type="EMBL" id="CDY44738.1"/>
    </source>
</evidence>
<dbReference type="PaxDb" id="3708-A0A078I6I8"/>
<gene>
    <name evidence="1" type="primary">BnaC09g22420D</name>
    <name evidence="1" type="ORF">GSBRNA2T00080718001</name>
</gene>
<proteinExistence type="predicted"/>
<reference evidence="1 2" key="1">
    <citation type="journal article" date="2014" name="Science">
        <title>Plant genetics. Early allopolyploid evolution in the post-Neolithic Brassica napus oilseed genome.</title>
        <authorList>
            <person name="Chalhoub B."/>
            <person name="Denoeud F."/>
            <person name="Liu S."/>
            <person name="Parkin I.A."/>
            <person name="Tang H."/>
            <person name="Wang X."/>
            <person name="Chiquet J."/>
            <person name="Belcram H."/>
            <person name="Tong C."/>
            <person name="Samans B."/>
            <person name="Correa M."/>
            <person name="Da Silva C."/>
            <person name="Just J."/>
            <person name="Falentin C."/>
            <person name="Koh C.S."/>
            <person name="Le Clainche I."/>
            <person name="Bernard M."/>
            <person name="Bento P."/>
            <person name="Noel B."/>
            <person name="Labadie K."/>
            <person name="Alberti A."/>
            <person name="Charles M."/>
            <person name="Arnaud D."/>
            <person name="Guo H."/>
            <person name="Daviaud C."/>
            <person name="Alamery S."/>
            <person name="Jabbari K."/>
            <person name="Zhao M."/>
            <person name="Edger P.P."/>
            <person name="Chelaifa H."/>
            <person name="Tack D."/>
            <person name="Lassalle G."/>
            <person name="Mestiri I."/>
            <person name="Schnel N."/>
            <person name="Le Paslier M.C."/>
            <person name="Fan G."/>
            <person name="Renault V."/>
            <person name="Bayer P.E."/>
            <person name="Golicz A.A."/>
            <person name="Manoli S."/>
            <person name="Lee T.H."/>
            <person name="Thi V.H."/>
            <person name="Chalabi S."/>
            <person name="Hu Q."/>
            <person name="Fan C."/>
            <person name="Tollenaere R."/>
            <person name="Lu Y."/>
            <person name="Battail C."/>
            <person name="Shen J."/>
            <person name="Sidebottom C.H."/>
            <person name="Wang X."/>
            <person name="Canaguier A."/>
            <person name="Chauveau A."/>
            <person name="Berard A."/>
            <person name="Deniot G."/>
            <person name="Guan M."/>
            <person name="Liu Z."/>
            <person name="Sun F."/>
            <person name="Lim Y.P."/>
            <person name="Lyons E."/>
            <person name="Town C.D."/>
            <person name="Bancroft I."/>
            <person name="Wang X."/>
            <person name="Meng J."/>
            <person name="Ma J."/>
            <person name="Pires J.C."/>
            <person name="King G.J."/>
            <person name="Brunel D."/>
            <person name="Delourme R."/>
            <person name="Renard M."/>
            <person name="Aury J.M."/>
            <person name="Adams K.L."/>
            <person name="Batley J."/>
            <person name="Snowdon R.J."/>
            <person name="Tost J."/>
            <person name="Edwards D."/>
            <person name="Zhou Y."/>
            <person name="Hua W."/>
            <person name="Sharpe A.G."/>
            <person name="Paterson A.H."/>
            <person name="Guan C."/>
            <person name="Wincker P."/>
        </authorList>
    </citation>
    <scope>NUCLEOTIDE SEQUENCE [LARGE SCALE GENOMIC DNA]</scope>
    <source>
        <strain evidence="2">cv. Darmor-bzh</strain>
    </source>
</reference>
<keyword evidence="2" id="KW-1185">Reference proteome</keyword>